<dbReference type="NCBIfam" id="TIGR00046">
    <property type="entry name" value="RsmE family RNA methyltransferase"/>
    <property type="match status" value="1"/>
</dbReference>
<dbReference type="Pfam" id="PF04452">
    <property type="entry name" value="Methyltrans_RNA"/>
    <property type="match status" value="1"/>
</dbReference>
<comment type="catalytic activity">
    <reaction evidence="11 12">
        <text>uridine(1498) in 16S rRNA + S-adenosyl-L-methionine = N(3)-methyluridine(1498) in 16S rRNA + S-adenosyl-L-homocysteine + H(+)</text>
        <dbReference type="Rhea" id="RHEA:42920"/>
        <dbReference type="Rhea" id="RHEA-COMP:10283"/>
        <dbReference type="Rhea" id="RHEA-COMP:10284"/>
        <dbReference type="ChEBI" id="CHEBI:15378"/>
        <dbReference type="ChEBI" id="CHEBI:57856"/>
        <dbReference type="ChEBI" id="CHEBI:59789"/>
        <dbReference type="ChEBI" id="CHEBI:65315"/>
        <dbReference type="ChEBI" id="CHEBI:74502"/>
        <dbReference type="EC" id="2.1.1.193"/>
    </reaction>
</comment>
<comment type="caution">
    <text evidence="15">The sequence shown here is derived from an EMBL/GenBank/DDBJ whole genome shotgun (WGS) entry which is preliminary data.</text>
</comment>
<dbReference type="Pfam" id="PF20260">
    <property type="entry name" value="PUA_4"/>
    <property type="match status" value="1"/>
</dbReference>
<feature type="domain" description="Ribosomal RNA small subunit methyltransferase E PUA-like" evidence="14">
    <location>
        <begin position="19"/>
        <end position="65"/>
    </location>
</feature>
<evidence type="ECO:0000256" key="11">
    <source>
        <dbReference type="ARBA" id="ARBA00047944"/>
    </source>
</evidence>
<dbReference type="InterPro" id="IPR029026">
    <property type="entry name" value="tRNA_m1G_MTases_N"/>
</dbReference>
<evidence type="ECO:0000259" key="14">
    <source>
        <dbReference type="Pfam" id="PF20260"/>
    </source>
</evidence>
<dbReference type="RefSeq" id="WP_344315074.1">
    <property type="nucleotide sequence ID" value="NZ_BAAANY010000042.1"/>
</dbReference>
<comment type="subcellular location">
    <subcellularLocation>
        <location evidence="1 12">Cytoplasm</location>
    </subcellularLocation>
</comment>
<proteinExistence type="inferred from homology"/>
<dbReference type="Gene3D" id="2.40.240.20">
    <property type="entry name" value="Hypothetical PUA domain-like, domain 1"/>
    <property type="match status" value="1"/>
</dbReference>
<dbReference type="CDD" id="cd18084">
    <property type="entry name" value="RsmE-like"/>
    <property type="match status" value="1"/>
</dbReference>
<evidence type="ECO:0000256" key="8">
    <source>
        <dbReference type="ARBA" id="ARBA00022679"/>
    </source>
</evidence>
<dbReference type="InterPro" id="IPR015947">
    <property type="entry name" value="PUA-like_sf"/>
</dbReference>
<dbReference type="InterPro" id="IPR006700">
    <property type="entry name" value="RsmE"/>
</dbReference>
<dbReference type="PIRSF" id="PIRSF015601">
    <property type="entry name" value="MTase_slr0722"/>
    <property type="match status" value="1"/>
</dbReference>
<evidence type="ECO:0000313" key="16">
    <source>
        <dbReference type="Proteomes" id="UP001500618"/>
    </source>
</evidence>
<dbReference type="SUPFAM" id="SSF75217">
    <property type="entry name" value="alpha/beta knot"/>
    <property type="match status" value="1"/>
</dbReference>
<keyword evidence="8 12" id="KW-0808">Transferase</keyword>
<evidence type="ECO:0000256" key="3">
    <source>
        <dbReference type="ARBA" id="ARBA00012328"/>
    </source>
</evidence>
<evidence type="ECO:0000256" key="9">
    <source>
        <dbReference type="ARBA" id="ARBA00022691"/>
    </source>
</evidence>
<feature type="domain" description="Ribosomal RNA small subunit methyltransferase E methyltransferase" evidence="13">
    <location>
        <begin position="76"/>
        <end position="235"/>
    </location>
</feature>
<comment type="similarity">
    <text evidence="2 12">Belongs to the RNA methyltransferase RsmE family.</text>
</comment>
<dbReference type="NCBIfam" id="NF008693">
    <property type="entry name" value="PRK11713.2-3"/>
    <property type="match status" value="1"/>
</dbReference>
<evidence type="ECO:0000259" key="13">
    <source>
        <dbReference type="Pfam" id="PF04452"/>
    </source>
</evidence>
<keyword evidence="9 12" id="KW-0949">S-adenosyl-L-methionine</keyword>
<keyword evidence="7 12" id="KW-0489">Methyltransferase</keyword>
<dbReference type="InterPro" id="IPR046886">
    <property type="entry name" value="RsmE_MTase_dom"/>
</dbReference>
<dbReference type="EMBL" id="BAAANY010000042">
    <property type="protein sequence ID" value="GAA1718342.1"/>
    <property type="molecule type" value="Genomic_DNA"/>
</dbReference>
<evidence type="ECO:0000256" key="4">
    <source>
        <dbReference type="ARBA" id="ARBA00013673"/>
    </source>
</evidence>
<evidence type="ECO:0000256" key="5">
    <source>
        <dbReference type="ARBA" id="ARBA00022490"/>
    </source>
</evidence>
<comment type="function">
    <text evidence="10 12">Specifically methylates the N3 position of the uracil ring of uridine 1498 (m3U1498) in 16S rRNA. Acts on the fully assembled 30S ribosomal subunit.</text>
</comment>
<accession>A0ABN2J5C8</accession>
<dbReference type="Gene3D" id="3.40.1280.10">
    <property type="match status" value="1"/>
</dbReference>
<dbReference type="InterPro" id="IPR046887">
    <property type="entry name" value="RsmE_PUA-like"/>
</dbReference>
<protein>
    <recommendedName>
        <fullName evidence="4 12">Ribosomal RNA small subunit methyltransferase E</fullName>
        <ecNumber evidence="3 12">2.1.1.193</ecNumber>
    </recommendedName>
</protein>
<dbReference type="Proteomes" id="UP001500618">
    <property type="component" value="Unassembled WGS sequence"/>
</dbReference>
<dbReference type="PANTHER" id="PTHR30027:SF3">
    <property type="entry name" value="16S RRNA (URACIL(1498)-N(3))-METHYLTRANSFERASE"/>
    <property type="match status" value="1"/>
</dbReference>
<sequence length="243" mass="25446">MSLPVFLLDPVPETAVFALDGPEGRHAATVRRIRTSERVVVTDGAGAWVTCEVCAVERDALELTVLARAYEPAPAPRTVVVQALAKGDRGELAVAVLTEAGVDEIVPWSASRSVTVWRAERGEKALLKWRSTARESAKQSRRCWLPVVSALATTAAVCARISAASAAYVLHEDATEPLALAQPPSDGTVMLIVGPEGGISPDELAAFTAAGALPVRLGPTVFRTSTAGVAALSVLNAATSRWS</sequence>
<evidence type="ECO:0000256" key="12">
    <source>
        <dbReference type="PIRNR" id="PIRNR015601"/>
    </source>
</evidence>
<evidence type="ECO:0000313" key="15">
    <source>
        <dbReference type="EMBL" id="GAA1718342.1"/>
    </source>
</evidence>
<evidence type="ECO:0000256" key="1">
    <source>
        <dbReference type="ARBA" id="ARBA00004496"/>
    </source>
</evidence>
<keyword evidence="5 12" id="KW-0963">Cytoplasm</keyword>
<gene>
    <name evidence="15" type="ORF">GCM10009765_78490</name>
</gene>
<keyword evidence="6 12" id="KW-0698">rRNA processing</keyword>
<dbReference type="PANTHER" id="PTHR30027">
    <property type="entry name" value="RIBOSOMAL RNA SMALL SUBUNIT METHYLTRANSFERASE E"/>
    <property type="match status" value="1"/>
</dbReference>
<name>A0ABN2J5C8_9ACTN</name>
<evidence type="ECO:0000256" key="6">
    <source>
        <dbReference type="ARBA" id="ARBA00022552"/>
    </source>
</evidence>
<evidence type="ECO:0000256" key="7">
    <source>
        <dbReference type="ARBA" id="ARBA00022603"/>
    </source>
</evidence>
<dbReference type="SUPFAM" id="SSF88697">
    <property type="entry name" value="PUA domain-like"/>
    <property type="match status" value="1"/>
</dbReference>
<evidence type="ECO:0000256" key="10">
    <source>
        <dbReference type="ARBA" id="ARBA00025699"/>
    </source>
</evidence>
<keyword evidence="16" id="KW-1185">Reference proteome</keyword>
<dbReference type="EC" id="2.1.1.193" evidence="3 12"/>
<dbReference type="InterPro" id="IPR029028">
    <property type="entry name" value="Alpha/beta_knot_MTases"/>
</dbReference>
<evidence type="ECO:0000256" key="2">
    <source>
        <dbReference type="ARBA" id="ARBA00005528"/>
    </source>
</evidence>
<organism evidence="15 16">
    <name type="scientific">Fodinicola feengrottensis</name>
    <dbReference type="NCBI Taxonomy" id="435914"/>
    <lineage>
        <taxon>Bacteria</taxon>
        <taxon>Bacillati</taxon>
        <taxon>Actinomycetota</taxon>
        <taxon>Actinomycetes</taxon>
        <taxon>Mycobacteriales</taxon>
        <taxon>Fodinicola</taxon>
    </lineage>
</organism>
<reference evidence="15 16" key="1">
    <citation type="journal article" date="2019" name="Int. J. Syst. Evol. Microbiol.">
        <title>The Global Catalogue of Microorganisms (GCM) 10K type strain sequencing project: providing services to taxonomists for standard genome sequencing and annotation.</title>
        <authorList>
            <consortium name="The Broad Institute Genomics Platform"/>
            <consortium name="The Broad Institute Genome Sequencing Center for Infectious Disease"/>
            <person name="Wu L."/>
            <person name="Ma J."/>
        </authorList>
    </citation>
    <scope>NUCLEOTIDE SEQUENCE [LARGE SCALE GENOMIC DNA]</scope>
    <source>
        <strain evidence="15 16">JCM 14718</strain>
    </source>
</reference>